<dbReference type="GO" id="GO:0005737">
    <property type="term" value="C:cytoplasm"/>
    <property type="evidence" value="ECO:0007669"/>
    <property type="project" value="UniProtKB-SubCell"/>
</dbReference>
<evidence type="ECO:0000256" key="7">
    <source>
        <dbReference type="ARBA" id="ARBA00022691"/>
    </source>
</evidence>
<evidence type="ECO:0000256" key="1">
    <source>
        <dbReference type="ARBA" id="ARBA00004123"/>
    </source>
</evidence>
<reference evidence="10" key="1">
    <citation type="submission" date="2014-02" db="EMBL/GenBank/DDBJ databases">
        <authorList>
            <person name="Genoscope - CEA"/>
        </authorList>
    </citation>
    <scope>NUCLEOTIDE SEQUENCE</scope>
    <source>
        <strain evidence="10">LS3</strain>
    </source>
</reference>
<evidence type="ECO:0000313" key="10">
    <source>
        <dbReference type="EMBL" id="CDP38331.1"/>
    </source>
</evidence>
<evidence type="ECO:0000256" key="2">
    <source>
        <dbReference type="ARBA" id="ARBA00004496"/>
    </source>
</evidence>
<dbReference type="EMBL" id="HG937694">
    <property type="protein sequence ID" value="CDP38331.1"/>
    <property type="molecule type" value="Genomic_DNA"/>
</dbReference>
<comment type="subcellular location">
    <subcellularLocation>
        <location evidence="2">Cytoplasm</location>
    </subcellularLocation>
    <subcellularLocation>
        <location evidence="1">Nucleus</location>
    </subcellularLocation>
</comment>
<protein>
    <recommendedName>
        <fullName evidence="3">protein-histidine N-methyltransferase</fullName>
        <ecNumber evidence="3">2.1.1.85</ecNumber>
    </recommendedName>
</protein>
<dbReference type="GO" id="GO:0018064">
    <property type="term" value="F:protein-L-histidine N-tele-methyltransferase activity"/>
    <property type="evidence" value="ECO:0007669"/>
    <property type="project" value="UniProtKB-EC"/>
</dbReference>
<evidence type="ECO:0000256" key="5">
    <source>
        <dbReference type="ARBA" id="ARBA00022603"/>
    </source>
</evidence>
<keyword evidence="4" id="KW-0963">Cytoplasm</keyword>
<evidence type="ECO:0000256" key="9">
    <source>
        <dbReference type="ARBA" id="ARBA00038126"/>
    </source>
</evidence>
<name>A0A060TGP4_BLAAD</name>
<dbReference type="PANTHER" id="PTHR14614">
    <property type="entry name" value="HEPATOCELLULAR CARCINOMA-ASSOCIATED ANTIGEN"/>
    <property type="match status" value="1"/>
</dbReference>
<keyword evidence="8" id="KW-0539">Nucleus</keyword>
<keyword evidence="6 10" id="KW-0808">Transferase</keyword>
<dbReference type="GO" id="GO:0032259">
    <property type="term" value="P:methylation"/>
    <property type="evidence" value="ECO:0007669"/>
    <property type="project" value="UniProtKB-KW"/>
</dbReference>
<sequence>MIVSAAADSMASSIPGRCGVGLNFLQLSIRFSNLSSSANVMVFQFNFGGDDIPNEGVQDGAPLVDNGAVSFLESDTPIVGSPANDPKKYDLASILPRTKISYTRDTNEPGALPRRDLFDVKYQLMAQDKELTETDHILLGDTNEDIRPSLYEGGIKVWECSFDMIHVLEQQKQKYIHSKGPLAVLEMGCGAAIPSAYLLRNAVRERSTGMRFCLSDFNLSVLTLVTGPNLLLAWLDGRNRLEADVGEVVITDQLVQEFQYDLDQQSIAVEFISGAWSSQFVKLAGLSQFDLVLASETVYSPDTISIFTDSLIHSLQPTGVGLIGAKKVYFGVGGGIPEFISALNQRHIGYDTVFDDTQGVGRAVLSVTRNS</sequence>
<organism evidence="10">
    <name type="scientific">Blastobotrys adeninivorans</name>
    <name type="common">Yeast</name>
    <name type="synonym">Arxula adeninivorans</name>
    <dbReference type="NCBI Taxonomy" id="409370"/>
    <lineage>
        <taxon>Eukaryota</taxon>
        <taxon>Fungi</taxon>
        <taxon>Dikarya</taxon>
        <taxon>Ascomycota</taxon>
        <taxon>Saccharomycotina</taxon>
        <taxon>Dipodascomycetes</taxon>
        <taxon>Dipodascales</taxon>
        <taxon>Trichomonascaceae</taxon>
        <taxon>Blastobotrys</taxon>
    </lineage>
</organism>
<reference evidence="10" key="2">
    <citation type="submission" date="2014-06" db="EMBL/GenBank/DDBJ databases">
        <title>The complete genome of Blastobotrys (Arxula) adeninivorans LS3 - a yeast of biotechnological interest.</title>
        <authorList>
            <person name="Kunze G."/>
            <person name="Gaillardin C."/>
            <person name="Czernicka M."/>
            <person name="Durrens P."/>
            <person name="Martin T."/>
            <person name="Boer E."/>
            <person name="Gabaldon T."/>
            <person name="Cruz J."/>
            <person name="Talla E."/>
            <person name="Marck C."/>
            <person name="Goffeau A."/>
            <person name="Barbe V."/>
            <person name="Baret P."/>
            <person name="Baronian K."/>
            <person name="Beier S."/>
            <person name="Bleykasten C."/>
            <person name="Bode R."/>
            <person name="Casaregola S."/>
            <person name="Despons L."/>
            <person name="Fairhead C."/>
            <person name="Giersberg M."/>
            <person name="Gierski P."/>
            <person name="Hahnel U."/>
            <person name="Hartmann A."/>
            <person name="Jankowska D."/>
            <person name="Jubin C."/>
            <person name="Jung P."/>
            <person name="Lafontaine I."/>
            <person name="Leh-Louis V."/>
            <person name="Lemaire M."/>
            <person name="Marcet-Houben M."/>
            <person name="Mascher M."/>
            <person name="Morel G."/>
            <person name="Richard G.-F."/>
            <person name="Riechen J."/>
            <person name="Sacerdot C."/>
            <person name="Sarkar A."/>
            <person name="Savel G."/>
            <person name="Schacherer J."/>
            <person name="Sherman D."/>
            <person name="Straub M.-L."/>
            <person name="Stein N."/>
            <person name="Thierry A."/>
            <person name="Trautwein-Schult A."/>
            <person name="Westhof E."/>
            <person name="Worch S."/>
            <person name="Dujon B."/>
            <person name="Souciet J.-L."/>
            <person name="Wincker P."/>
            <person name="Scholz U."/>
            <person name="Neuveglise N."/>
        </authorList>
    </citation>
    <scope>NUCLEOTIDE SEQUENCE</scope>
    <source>
        <strain evidence="10">LS3</strain>
    </source>
</reference>
<keyword evidence="5 10" id="KW-0489">Methyltransferase</keyword>
<dbReference type="AlphaFoldDB" id="A0A060TGP4"/>
<dbReference type="InterPro" id="IPR029063">
    <property type="entry name" value="SAM-dependent_MTases_sf"/>
</dbReference>
<comment type="similarity">
    <text evidence="9">Belongs to the methyltransferase superfamily. METTL18 family.</text>
</comment>
<dbReference type="InterPro" id="IPR019410">
    <property type="entry name" value="Methyltransf_16"/>
</dbReference>
<evidence type="ECO:0000256" key="8">
    <source>
        <dbReference type="ARBA" id="ARBA00023242"/>
    </source>
</evidence>
<dbReference type="PhylomeDB" id="A0A060TGP4"/>
<evidence type="ECO:0000256" key="6">
    <source>
        <dbReference type="ARBA" id="ARBA00022679"/>
    </source>
</evidence>
<gene>
    <name evidence="10" type="ORF">GNLVRS02_ARAD1D32296g</name>
</gene>
<dbReference type="GO" id="GO:0005634">
    <property type="term" value="C:nucleus"/>
    <property type="evidence" value="ECO:0007669"/>
    <property type="project" value="UniProtKB-SubCell"/>
</dbReference>
<proteinExistence type="inferred from homology"/>
<dbReference type="Gene3D" id="3.40.50.150">
    <property type="entry name" value="Vaccinia Virus protein VP39"/>
    <property type="match status" value="1"/>
</dbReference>
<keyword evidence="7" id="KW-0949">S-adenosyl-L-methionine</keyword>
<evidence type="ECO:0000256" key="3">
    <source>
        <dbReference type="ARBA" id="ARBA00012533"/>
    </source>
</evidence>
<accession>A0A060TGP4</accession>
<dbReference type="EC" id="2.1.1.85" evidence="3"/>
<evidence type="ECO:0000256" key="4">
    <source>
        <dbReference type="ARBA" id="ARBA00022490"/>
    </source>
</evidence>
<dbReference type="PANTHER" id="PTHR14614:SF39">
    <property type="entry name" value="HISTIDINE PROTEIN METHYLTRANSFERASE 1 HOMOLOG"/>
    <property type="match status" value="1"/>
</dbReference>